<dbReference type="EMBL" id="UFQS01001061">
    <property type="protein sequence ID" value="SSX08764.1"/>
    <property type="molecule type" value="Genomic_DNA"/>
</dbReference>
<dbReference type="Pfam" id="PF08806">
    <property type="entry name" value="Sep15_SelM"/>
    <property type="match status" value="1"/>
</dbReference>
<accession>A0A336MES6</accession>
<dbReference type="FunFam" id="3.40.30.50:FF:000001">
    <property type="entry name" value="15 kDa selenoprotein"/>
    <property type="match status" value="1"/>
</dbReference>
<dbReference type="InterPro" id="IPR038219">
    <property type="entry name" value="Sep15/SelM_sf"/>
</dbReference>
<evidence type="ECO:0000259" key="8">
    <source>
        <dbReference type="Pfam" id="PF08806"/>
    </source>
</evidence>
<keyword evidence="4" id="KW-0256">Endoplasmic reticulum</keyword>
<dbReference type="InterPro" id="IPR036249">
    <property type="entry name" value="Thioredoxin-like_sf"/>
</dbReference>
<comment type="similarity">
    <text evidence="2">Belongs to the selenoprotein M/F family.</text>
</comment>
<dbReference type="GO" id="GO:0051084">
    <property type="term" value="P:'de novo' post-translational protein folding"/>
    <property type="evidence" value="ECO:0007669"/>
    <property type="project" value="UniProtKB-ARBA"/>
</dbReference>
<protein>
    <recommendedName>
        <fullName evidence="6">Selenoprotein F</fullName>
    </recommendedName>
</protein>
<organism evidence="10">
    <name type="scientific">Culicoides sonorensis</name>
    <name type="common">Biting midge</name>
    <dbReference type="NCBI Taxonomy" id="179676"/>
    <lineage>
        <taxon>Eukaryota</taxon>
        <taxon>Metazoa</taxon>
        <taxon>Ecdysozoa</taxon>
        <taxon>Arthropoda</taxon>
        <taxon>Hexapoda</taxon>
        <taxon>Insecta</taxon>
        <taxon>Pterygota</taxon>
        <taxon>Neoptera</taxon>
        <taxon>Endopterygota</taxon>
        <taxon>Diptera</taxon>
        <taxon>Nematocera</taxon>
        <taxon>Chironomoidea</taxon>
        <taxon>Ceratopogonidae</taxon>
        <taxon>Ceratopogoninae</taxon>
        <taxon>Culicoides</taxon>
        <taxon>Monoculicoides</taxon>
    </lineage>
</organism>
<dbReference type="GO" id="GO:0016491">
    <property type="term" value="F:oxidoreductase activity"/>
    <property type="evidence" value="ECO:0007669"/>
    <property type="project" value="TreeGrafter"/>
</dbReference>
<feature type="domain" description="Selenoprotein F/M" evidence="8">
    <location>
        <begin position="75"/>
        <end position="149"/>
    </location>
</feature>
<keyword evidence="3 7" id="KW-0732">Signal</keyword>
<comment type="subcellular location">
    <subcellularLocation>
        <location evidence="1">Endoplasmic reticulum lumen</location>
    </subcellularLocation>
</comment>
<dbReference type="SUPFAM" id="SSF52833">
    <property type="entry name" value="Thioredoxin-like"/>
    <property type="match status" value="1"/>
</dbReference>
<dbReference type="InterPro" id="IPR039992">
    <property type="entry name" value="Sep15_SelM"/>
</dbReference>
<reference evidence="9" key="1">
    <citation type="submission" date="2018-04" db="EMBL/GenBank/DDBJ databases">
        <authorList>
            <person name="Go L.Y."/>
            <person name="Mitchell J.A."/>
        </authorList>
    </citation>
    <scope>NUCLEOTIDE SEQUENCE</scope>
    <source>
        <tissue evidence="9">Whole organism</tissue>
    </source>
</reference>
<dbReference type="PANTHER" id="PTHR13077">
    <property type="entry name" value="SELENOPROTEIN F"/>
    <property type="match status" value="1"/>
</dbReference>
<feature type="chain" id="PRO_5033778335" description="Selenoprotein F" evidence="7">
    <location>
        <begin position="21"/>
        <end position="163"/>
    </location>
</feature>
<evidence type="ECO:0000256" key="7">
    <source>
        <dbReference type="SAM" id="SignalP"/>
    </source>
</evidence>
<dbReference type="EMBL" id="UFQT01001061">
    <property type="protein sequence ID" value="SSX28676.1"/>
    <property type="molecule type" value="Genomic_DNA"/>
</dbReference>
<reference evidence="10" key="2">
    <citation type="submission" date="2018-07" db="EMBL/GenBank/DDBJ databases">
        <authorList>
            <person name="Quirk P.G."/>
            <person name="Krulwich T.A."/>
        </authorList>
    </citation>
    <scope>NUCLEOTIDE SEQUENCE</scope>
</reference>
<dbReference type="OMA" id="IKPHCKQ"/>
<name>A0A336MES6_CULSO</name>
<proteinExistence type="inferred from homology"/>
<evidence type="ECO:0000256" key="1">
    <source>
        <dbReference type="ARBA" id="ARBA00004319"/>
    </source>
</evidence>
<keyword evidence="5" id="KW-0712">Selenocysteine</keyword>
<evidence type="ECO:0000256" key="2">
    <source>
        <dbReference type="ARBA" id="ARBA00005742"/>
    </source>
</evidence>
<evidence type="ECO:0000256" key="3">
    <source>
        <dbReference type="ARBA" id="ARBA00022729"/>
    </source>
</evidence>
<dbReference type="AlphaFoldDB" id="A0A336MES6"/>
<sequence>MHYTPILVIFMFTISEFVLSEFTIQDCKSLGFIKPTLLCSTCKKLDKFGLQELKDHCFECCEKDDTPSVTRKYPKAILEVCTCKFGAYPQIEAFIKSDRPAKFPNLKIKYMRGLDPIVKMLDNKGEVKETLSISKWNTDTVEEFFMTHLEAADDRSYLKTNEI</sequence>
<dbReference type="PANTHER" id="PTHR13077:SF6">
    <property type="entry name" value="SELENOPROTEIN F"/>
    <property type="match status" value="1"/>
</dbReference>
<evidence type="ECO:0000313" key="10">
    <source>
        <dbReference type="EMBL" id="SSX28676.1"/>
    </source>
</evidence>
<evidence type="ECO:0000256" key="5">
    <source>
        <dbReference type="ARBA" id="ARBA00022933"/>
    </source>
</evidence>
<evidence type="ECO:0000256" key="6">
    <source>
        <dbReference type="ARBA" id="ARBA00040775"/>
    </source>
</evidence>
<dbReference type="Gene3D" id="3.40.30.50">
    <property type="entry name" value="Sep15/SelM thioredoxin-like domain, active-site redox motif"/>
    <property type="match status" value="1"/>
</dbReference>
<evidence type="ECO:0000313" key="9">
    <source>
        <dbReference type="EMBL" id="SSX08764.1"/>
    </source>
</evidence>
<gene>
    <name evidence="10" type="primary">CSON000351</name>
</gene>
<feature type="signal peptide" evidence="7">
    <location>
        <begin position="1"/>
        <end position="20"/>
    </location>
</feature>
<dbReference type="InterPro" id="IPR014912">
    <property type="entry name" value="Sep15_SelM_dom"/>
</dbReference>
<dbReference type="VEuPathDB" id="VectorBase:CSON000351"/>
<dbReference type="GO" id="GO:0005788">
    <property type="term" value="C:endoplasmic reticulum lumen"/>
    <property type="evidence" value="ECO:0007669"/>
    <property type="project" value="UniProtKB-SubCell"/>
</dbReference>
<evidence type="ECO:0000256" key="4">
    <source>
        <dbReference type="ARBA" id="ARBA00022824"/>
    </source>
</evidence>